<dbReference type="Pfam" id="PF18310">
    <property type="entry name" value="DUF5605"/>
    <property type="match status" value="1"/>
</dbReference>
<dbReference type="AlphaFoldDB" id="A0A518HPR9"/>
<gene>
    <name evidence="3" type="ORF">Enr13x_26890</name>
</gene>
<keyword evidence="4" id="KW-1185">Reference proteome</keyword>
<feature type="domain" description="DUF5605" evidence="2">
    <location>
        <begin position="94"/>
        <end position="156"/>
    </location>
</feature>
<evidence type="ECO:0000313" key="3">
    <source>
        <dbReference type="EMBL" id="QDV42839.1"/>
    </source>
</evidence>
<dbReference type="Gene3D" id="3.20.20.80">
    <property type="entry name" value="Glycosidases"/>
    <property type="match status" value="1"/>
</dbReference>
<evidence type="ECO:0000256" key="1">
    <source>
        <dbReference type="SAM" id="MobiDB-lite"/>
    </source>
</evidence>
<dbReference type="EMBL" id="CP037423">
    <property type="protein sequence ID" value="QDV42839.1"/>
    <property type="molecule type" value="Genomic_DNA"/>
</dbReference>
<sequence>MEGGLSGGYGTHGDTFKNDSDDETEVRWWAKGGTLPGKSPDRIAFFKKIMEEAPVFEMTPRLVKLSSRPVPADIPDRIDRKIIDDLNNNIYVFSKDGEHYLAYTQDAGRTIELELTGDKEYALQVIDTWNMKVVAEKTVPAGNFQHKTEMPFTAIRAIAK</sequence>
<evidence type="ECO:0000313" key="4">
    <source>
        <dbReference type="Proteomes" id="UP000319004"/>
    </source>
</evidence>
<dbReference type="KEGG" id="snep:Enr13x_26890"/>
<accession>A0A518HPR9</accession>
<evidence type="ECO:0000259" key="2">
    <source>
        <dbReference type="Pfam" id="PF18310"/>
    </source>
</evidence>
<feature type="region of interest" description="Disordered" evidence="1">
    <location>
        <begin position="1"/>
        <end position="20"/>
    </location>
</feature>
<proteinExistence type="predicted"/>
<protein>
    <recommendedName>
        <fullName evidence="2">DUF5605 domain-containing protein</fullName>
    </recommendedName>
</protein>
<reference evidence="3 4" key="1">
    <citation type="submission" date="2019-03" db="EMBL/GenBank/DDBJ databases">
        <title>Deep-cultivation of Planctomycetes and their phenomic and genomic characterization uncovers novel biology.</title>
        <authorList>
            <person name="Wiegand S."/>
            <person name="Jogler M."/>
            <person name="Boedeker C."/>
            <person name="Pinto D."/>
            <person name="Vollmers J."/>
            <person name="Rivas-Marin E."/>
            <person name="Kohn T."/>
            <person name="Peeters S.H."/>
            <person name="Heuer A."/>
            <person name="Rast P."/>
            <person name="Oberbeckmann S."/>
            <person name="Bunk B."/>
            <person name="Jeske O."/>
            <person name="Meyerdierks A."/>
            <person name="Storesund J.E."/>
            <person name="Kallscheuer N."/>
            <person name="Luecker S."/>
            <person name="Lage O.M."/>
            <person name="Pohl T."/>
            <person name="Merkel B.J."/>
            <person name="Hornburger P."/>
            <person name="Mueller R.-W."/>
            <person name="Bruemmer F."/>
            <person name="Labrenz M."/>
            <person name="Spormann A.M."/>
            <person name="Op den Camp H."/>
            <person name="Overmann J."/>
            <person name="Amann R."/>
            <person name="Jetten M.S.M."/>
            <person name="Mascher T."/>
            <person name="Medema M.H."/>
            <person name="Devos D.P."/>
            <person name="Kaster A.-K."/>
            <person name="Ovreas L."/>
            <person name="Rohde M."/>
            <person name="Galperin M.Y."/>
            <person name="Jogler C."/>
        </authorList>
    </citation>
    <scope>NUCLEOTIDE SEQUENCE [LARGE SCALE GENOMIC DNA]</scope>
    <source>
        <strain evidence="3 4">Enr13</strain>
    </source>
</reference>
<feature type="compositionally biased region" description="Gly residues" evidence="1">
    <location>
        <begin position="1"/>
        <end position="11"/>
    </location>
</feature>
<dbReference type="InterPro" id="IPR041239">
    <property type="entry name" value="DUF5605"/>
</dbReference>
<dbReference type="Proteomes" id="UP000319004">
    <property type="component" value="Chromosome"/>
</dbReference>
<organism evidence="3 4">
    <name type="scientific">Stieleria neptunia</name>
    <dbReference type="NCBI Taxonomy" id="2527979"/>
    <lineage>
        <taxon>Bacteria</taxon>
        <taxon>Pseudomonadati</taxon>
        <taxon>Planctomycetota</taxon>
        <taxon>Planctomycetia</taxon>
        <taxon>Pirellulales</taxon>
        <taxon>Pirellulaceae</taxon>
        <taxon>Stieleria</taxon>
    </lineage>
</organism>
<name>A0A518HPR9_9BACT</name>
<dbReference type="OrthoDB" id="127163at2"/>